<dbReference type="SFLD" id="SFLDG00358">
    <property type="entry name" value="Main_(cytGST)"/>
    <property type="match status" value="1"/>
</dbReference>
<evidence type="ECO:0000313" key="4">
    <source>
        <dbReference type="EMBL" id="UNV85598.1"/>
    </source>
</evidence>
<dbReference type="SUPFAM" id="SSF47616">
    <property type="entry name" value="GST C-terminal domain-like"/>
    <property type="match status" value="1"/>
</dbReference>
<reference evidence="3 5" key="1">
    <citation type="submission" date="2011-05" db="EMBL/GenBank/DDBJ databases">
        <authorList>
            <person name="Muzny D."/>
            <person name="Qin X."/>
            <person name="Deng J."/>
            <person name="Jiang H."/>
            <person name="Liu Y."/>
            <person name="Qu J."/>
            <person name="Song X.-Z."/>
            <person name="Zhang L."/>
            <person name="Thornton R."/>
            <person name="Coyle M."/>
            <person name="Francisco L."/>
            <person name="Jackson L."/>
            <person name="Javaid M."/>
            <person name="Korchina V."/>
            <person name="Kovar C."/>
            <person name="Mata R."/>
            <person name="Mathew T."/>
            <person name="Ngo R."/>
            <person name="Nguyen L."/>
            <person name="Nguyen N."/>
            <person name="Okwuonu G."/>
            <person name="Ongeri F."/>
            <person name="Pham C."/>
            <person name="Simmons D."/>
            <person name="Wilczek-Boney K."/>
            <person name="Hale W."/>
            <person name="Jakkamsetti A."/>
            <person name="Pham P."/>
            <person name="Ruth R."/>
            <person name="San Lucas F."/>
            <person name="Warren J."/>
            <person name="Zhang J."/>
            <person name="Zhao Z."/>
            <person name="Zhou C."/>
            <person name="Zhu D."/>
            <person name="Lee S."/>
            <person name="Bess C."/>
            <person name="Blankenburg K."/>
            <person name="Forbes L."/>
            <person name="Fu Q."/>
            <person name="Gubbala S."/>
            <person name="Hirani K."/>
            <person name="Jayaseelan J.C."/>
            <person name="Lara F."/>
            <person name="Munidasa M."/>
            <person name="Palculict T."/>
            <person name="Patil S."/>
            <person name="Pu L.-L."/>
            <person name="Saada N."/>
            <person name="Tang L."/>
            <person name="Weissenberger G."/>
            <person name="Zhu Y."/>
            <person name="Hemphill L."/>
            <person name="Shang Y."/>
            <person name="Youmans B."/>
            <person name="Ayvaz T."/>
            <person name="Ross M."/>
            <person name="Santibanez J."/>
            <person name="Aqrawi P."/>
            <person name="Gross S."/>
            <person name="Joshi V."/>
            <person name="Fowler G."/>
            <person name="Nazareth L."/>
            <person name="Reid J."/>
            <person name="Worley K."/>
            <person name="Petrosino J."/>
            <person name="Highlander S."/>
            <person name="Gibbs R."/>
        </authorList>
    </citation>
    <scope>NUCLEOTIDE SEQUENCE [LARGE SCALE GENOMIC DNA]</scope>
    <source>
        <strain evidence="3 5">ATCC 33926</strain>
    </source>
</reference>
<feature type="domain" description="GST C-terminal" evidence="2">
    <location>
        <begin position="95"/>
        <end position="216"/>
    </location>
</feature>
<dbReference type="InterPro" id="IPR036282">
    <property type="entry name" value="Glutathione-S-Trfase_C_sf"/>
</dbReference>
<evidence type="ECO:0000313" key="3">
    <source>
        <dbReference type="EMBL" id="EGQ77733.1"/>
    </source>
</evidence>
<protein>
    <submittedName>
        <fullName evidence="3 4">Glutathione S-transferase</fullName>
        <ecNumber evidence="3">2.5.1.18</ecNumber>
    </submittedName>
</protein>
<organism evidence="3 5">
    <name type="scientific">Neisseria macacae ATCC 33926</name>
    <dbReference type="NCBI Taxonomy" id="997348"/>
    <lineage>
        <taxon>Bacteria</taxon>
        <taxon>Pseudomonadati</taxon>
        <taxon>Pseudomonadota</taxon>
        <taxon>Betaproteobacteria</taxon>
        <taxon>Neisseriales</taxon>
        <taxon>Neisseriaceae</taxon>
        <taxon>Neisseria</taxon>
    </lineage>
</organism>
<evidence type="ECO:0000313" key="5">
    <source>
        <dbReference type="Proteomes" id="UP000004982"/>
    </source>
</evidence>
<dbReference type="InterPro" id="IPR004045">
    <property type="entry name" value="Glutathione_S-Trfase_N"/>
</dbReference>
<accession>A0AA36ULE9</accession>
<dbReference type="EMBL" id="AFQE01000037">
    <property type="protein sequence ID" value="EGQ77733.1"/>
    <property type="molecule type" value="Genomic_DNA"/>
</dbReference>
<dbReference type="CDD" id="cd03046">
    <property type="entry name" value="GST_N_GTT1_like"/>
    <property type="match status" value="1"/>
</dbReference>
<proteinExistence type="predicted"/>
<feature type="domain" description="GST N-terminal" evidence="1">
    <location>
        <begin position="1"/>
        <end position="89"/>
    </location>
</feature>
<dbReference type="Proteomes" id="UP000004982">
    <property type="component" value="Unassembled WGS sequence"/>
</dbReference>
<gene>
    <name evidence="3" type="primary">gst2</name>
    <name evidence="3" type="ORF">HMPREF9418_0858</name>
    <name evidence="4" type="ORF">MON40_03530</name>
</gene>
<dbReference type="EMBL" id="CP094241">
    <property type="protein sequence ID" value="UNV85598.1"/>
    <property type="molecule type" value="Genomic_DNA"/>
</dbReference>
<dbReference type="Gene3D" id="1.20.1050.10">
    <property type="match status" value="1"/>
</dbReference>
<dbReference type="EC" id="2.5.1.18" evidence="3"/>
<dbReference type="PANTHER" id="PTHR44051">
    <property type="entry name" value="GLUTATHIONE S-TRANSFERASE-RELATED"/>
    <property type="match status" value="1"/>
</dbReference>
<dbReference type="InterPro" id="IPR036249">
    <property type="entry name" value="Thioredoxin-like_sf"/>
</dbReference>
<dbReference type="InterPro" id="IPR040079">
    <property type="entry name" value="Glutathione_S-Trfase"/>
</dbReference>
<dbReference type="GO" id="GO:0004364">
    <property type="term" value="F:glutathione transferase activity"/>
    <property type="evidence" value="ECO:0007669"/>
    <property type="project" value="UniProtKB-EC"/>
</dbReference>
<evidence type="ECO:0000259" key="2">
    <source>
        <dbReference type="PROSITE" id="PS50405"/>
    </source>
</evidence>
<evidence type="ECO:0000259" key="1">
    <source>
        <dbReference type="PROSITE" id="PS50404"/>
    </source>
</evidence>
<dbReference type="SFLD" id="SFLDS00019">
    <property type="entry name" value="Glutathione_Transferase_(cytos"/>
    <property type="match status" value="1"/>
</dbReference>
<dbReference type="InterPro" id="IPR010987">
    <property type="entry name" value="Glutathione-S-Trfase_C-like"/>
</dbReference>
<dbReference type="PANTHER" id="PTHR44051:SF21">
    <property type="entry name" value="GLUTATHIONE S-TRANSFERASE FAMILY PROTEIN"/>
    <property type="match status" value="1"/>
</dbReference>
<dbReference type="SFLD" id="SFLDG01150">
    <property type="entry name" value="Main.1:_Beta-like"/>
    <property type="match status" value="1"/>
</dbReference>
<dbReference type="AlphaFoldDB" id="A0AA36ULE9"/>
<reference evidence="4 6" key="2">
    <citation type="submission" date="2022-03" db="EMBL/GenBank/DDBJ databases">
        <title>Genome sequencing of Neisseria macacae.</title>
        <authorList>
            <person name="Baek M.-G."/>
        </authorList>
    </citation>
    <scope>NUCLEOTIDE SEQUENCE [LARGE SCALE GENOMIC DNA]</scope>
    <source>
        <strain evidence="4 6">ATCC 33926</strain>
    </source>
</reference>
<dbReference type="PROSITE" id="PS50404">
    <property type="entry name" value="GST_NTER"/>
    <property type="match status" value="1"/>
</dbReference>
<dbReference type="Proteomes" id="UP000829455">
    <property type="component" value="Chromosome"/>
</dbReference>
<dbReference type="RefSeq" id="WP_003777143.1">
    <property type="nucleotide sequence ID" value="NZ_CP094241.1"/>
</dbReference>
<name>A0AA36ULE9_9NEIS</name>
<dbReference type="SUPFAM" id="SSF52833">
    <property type="entry name" value="Thioredoxin-like"/>
    <property type="match status" value="1"/>
</dbReference>
<dbReference type="Gene3D" id="3.40.30.10">
    <property type="entry name" value="Glutaredoxin"/>
    <property type="match status" value="1"/>
</dbReference>
<evidence type="ECO:0000313" key="6">
    <source>
        <dbReference type="Proteomes" id="UP000829455"/>
    </source>
</evidence>
<dbReference type="Pfam" id="PF13409">
    <property type="entry name" value="GST_N_2"/>
    <property type="match status" value="1"/>
</dbReference>
<keyword evidence="6" id="KW-1185">Reference proteome</keyword>
<keyword evidence="3" id="KW-0808">Transferase</keyword>
<sequence>MKNLTLYTHPKSRGMSVVWMLKECGATFDTVLISYDDTTKSTDHLAVKSADYLAVNPMGKVPALKADDAVITETAAIITFLAEQFPERGLIPAADSLARGEYYRWLCFAINLEYAAFDRFFQVPSDALRRKGIGYGDLDTAFGVLRNHLAQHDFIVGKQFSALDLYYTMLLVQFTRVKPVEGIACDVFDAYIARHTARPAFGETMAWVEKEMAKMGIAQ</sequence>
<dbReference type="PROSITE" id="PS50405">
    <property type="entry name" value="GST_CTER"/>
    <property type="match status" value="1"/>
</dbReference>